<dbReference type="GO" id="GO:0050660">
    <property type="term" value="F:flavin adenine dinucleotide binding"/>
    <property type="evidence" value="ECO:0007669"/>
    <property type="project" value="InterPro"/>
</dbReference>
<dbReference type="SUPFAM" id="SSF47203">
    <property type="entry name" value="Acyl-CoA dehydrogenase C-terminal domain-like"/>
    <property type="match status" value="1"/>
</dbReference>
<evidence type="ECO:0000259" key="7">
    <source>
        <dbReference type="Pfam" id="PF02770"/>
    </source>
</evidence>
<dbReference type="InterPro" id="IPR006091">
    <property type="entry name" value="Acyl-CoA_Oxase/DH_mid-dom"/>
</dbReference>
<dbReference type="Pfam" id="PF02771">
    <property type="entry name" value="Acyl-CoA_dh_N"/>
    <property type="match status" value="1"/>
</dbReference>
<dbReference type="InterPro" id="IPR006089">
    <property type="entry name" value="Acyl-CoA_DH_CS"/>
</dbReference>
<dbReference type="Pfam" id="PF02770">
    <property type="entry name" value="Acyl-CoA_dh_M"/>
    <property type="match status" value="1"/>
</dbReference>
<dbReference type="GO" id="GO:0003995">
    <property type="term" value="F:acyl-CoA dehydrogenase activity"/>
    <property type="evidence" value="ECO:0007669"/>
    <property type="project" value="InterPro"/>
</dbReference>
<dbReference type="Gene3D" id="1.20.140.10">
    <property type="entry name" value="Butyryl-CoA Dehydrogenase, subunit A, domain 3"/>
    <property type="match status" value="1"/>
</dbReference>
<evidence type="ECO:0000256" key="2">
    <source>
        <dbReference type="ARBA" id="ARBA00009347"/>
    </source>
</evidence>
<evidence type="ECO:0000259" key="6">
    <source>
        <dbReference type="Pfam" id="PF00441"/>
    </source>
</evidence>
<keyword evidence="3" id="KW-0285">Flavoprotein</keyword>
<keyword evidence="4" id="KW-0274">FAD</keyword>
<accession>A0A382FA47</accession>
<protein>
    <recommendedName>
        <fullName evidence="10">Acyl-CoA dehydrogenase</fullName>
    </recommendedName>
</protein>
<keyword evidence="5" id="KW-0560">Oxidoreductase</keyword>
<sequence length="384" mass="41101">MSDLLLSEDEILLKNTVSDYSKNELAPRAAGYDESALFPWDNVSGIGDLGLFGLTIPEEYGGSGGTTRQLAIAAEEIAKGCAATSVVYIAHLSLCTQFINMFGSEEQKRNFLPDLASGKKIGAFALSEPGAGSDAAAIKTSAVRSNGHYVVNGVKTWISNAPEASIFVTLATSDTSKKHKGIEALIVESDTEGIVTNQLHGKMGVRASTVGEIIFDNALVPAKNRMGGDEQGFKQTMEVLNASRISIGAQCVGIAQAALEAAVDYALHREAFGGTISDLQGIQWMIAEMATEIEAARQLVMRSASLRDANLPFATEAAMSKLYGSRVAMERAHKAVQIHGGTGYFAPTPVERYFRDARVTEIYEGTSEIQKLVIARNILKNKDN</sequence>
<dbReference type="PROSITE" id="PS00072">
    <property type="entry name" value="ACYL_COA_DH_1"/>
    <property type="match status" value="1"/>
</dbReference>
<reference evidence="9" key="1">
    <citation type="submission" date="2018-05" db="EMBL/GenBank/DDBJ databases">
        <authorList>
            <person name="Lanie J.A."/>
            <person name="Ng W.-L."/>
            <person name="Kazmierczak K.M."/>
            <person name="Andrzejewski T.M."/>
            <person name="Davidsen T.M."/>
            <person name="Wayne K.J."/>
            <person name="Tettelin H."/>
            <person name="Glass J.I."/>
            <person name="Rusch D."/>
            <person name="Podicherti R."/>
            <person name="Tsui H.-C.T."/>
            <person name="Winkler M.E."/>
        </authorList>
    </citation>
    <scope>NUCLEOTIDE SEQUENCE</scope>
</reference>
<dbReference type="InterPro" id="IPR009100">
    <property type="entry name" value="AcylCoA_DH/oxidase_NM_dom_sf"/>
</dbReference>
<evidence type="ECO:0000256" key="4">
    <source>
        <dbReference type="ARBA" id="ARBA00022827"/>
    </source>
</evidence>
<feature type="domain" description="Acyl-CoA oxidase/dehydrogenase middle" evidence="7">
    <location>
        <begin position="123"/>
        <end position="217"/>
    </location>
</feature>
<organism evidence="9">
    <name type="scientific">marine metagenome</name>
    <dbReference type="NCBI Taxonomy" id="408172"/>
    <lineage>
        <taxon>unclassified sequences</taxon>
        <taxon>metagenomes</taxon>
        <taxon>ecological metagenomes</taxon>
    </lineage>
</organism>
<evidence type="ECO:0000256" key="3">
    <source>
        <dbReference type="ARBA" id="ARBA00022630"/>
    </source>
</evidence>
<comment type="cofactor">
    <cofactor evidence="1">
        <name>FAD</name>
        <dbReference type="ChEBI" id="CHEBI:57692"/>
    </cofactor>
</comment>
<name>A0A382FA47_9ZZZZ</name>
<dbReference type="PANTHER" id="PTHR43884">
    <property type="entry name" value="ACYL-COA DEHYDROGENASE"/>
    <property type="match status" value="1"/>
</dbReference>
<dbReference type="PIRSF" id="PIRSF016578">
    <property type="entry name" value="HsaA"/>
    <property type="match status" value="1"/>
</dbReference>
<dbReference type="FunFam" id="2.40.110.10:FF:000001">
    <property type="entry name" value="Acyl-CoA dehydrogenase, mitochondrial"/>
    <property type="match status" value="1"/>
</dbReference>
<dbReference type="SUPFAM" id="SSF56645">
    <property type="entry name" value="Acyl-CoA dehydrogenase NM domain-like"/>
    <property type="match status" value="1"/>
</dbReference>
<evidence type="ECO:0008006" key="10">
    <source>
        <dbReference type="Google" id="ProtNLM"/>
    </source>
</evidence>
<dbReference type="FunFam" id="1.20.140.10:FF:000004">
    <property type="entry name" value="Acyl-CoA dehydrogenase FadE25"/>
    <property type="match status" value="1"/>
</dbReference>
<comment type="similarity">
    <text evidence="2">Belongs to the acyl-CoA dehydrogenase family.</text>
</comment>
<dbReference type="PANTHER" id="PTHR43884:SF12">
    <property type="entry name" value="ISOVALERYL-COA DEHYDROGENASE, MITOCHONDRIAL-RELATED"/>
    <property type="match status" value="1"/>
</dbReference>
<evidence type="ECO:0000259" key="8">
    <source>
        <dbReference type="Pfam" id="PF02771"/>
    </source>
</evidence>
<evidence type="ECO:0000256" key="5">
    <source>
        <dbReference type="ARBA" id="ARBA00023002"/>
    </source>
</evidence>
<dbReference type="FunFam" id="1.10.540.10:FF:000002">
    <property type="entry name" value="Acyl-CoA dehydrogenase FadE19"/>
    <property type="match status" value="1"/>
</dbReference>
<dbReference type="InterPro" id="IPR037069">
    <property type="entry name" value="AcylCoA_DH/ox_N_sf"/>
</dbReference>
<dbReference type="Pfam" id="PF00441">
    <property type="entry name" value="Acyl-CoA_dh_1"/>
    <property type="match status" value="1"/>
</dbReference>
<gene>
    <name evidence="9" type="ORF">METZ01_LOCUS211927</name>
</gene>
<dbReference type="InterPro" id="IPR009075">
    <property type="entry name" value="AcylCo_DH/oxidase_C"/>
</dbReference>
<dbReference type="AlphaFoldDB" id="A0A382FA47"/>
<proteinExistence type="inferred from homology"/>
<dbReference type="InterPro" id="IPR046373">
    <property type="entry name" value="Acyl-CoA_Oxase/DH_mid-dom_sf"/>
</dbReference>
<dbReference type="Gene3D" id="1.10.540.10">
    <property type="entry name" value="Acyl-CoA dehydrogenase/oxidase, N-terminal domain"/>
    <property type="match status" value="1"/>
</dbReference>
<feature type="domain" description="Acyl-CoA dehydrogenase/oxidase C-terminal" evidence="6">
    <location>
        <begin position="231"/>
        <end position="379"/>
    </location>
</feature>
<dbReference type="EMBL" id="UINC01048490">
    <property type="protein sequence ID" value="SVB59073.1"/>
    <property type="molecule type" value="Genomic_DNA"/>
</dbReference>
<dbReference type="Gene3D" id="2.40.110.10">
    <property type="entry name" value="Butyryl-CoA Dehydrogenase, subunit A, domain 2"/>
    <property type="match status" value="1"/>
</dbReference>
<dbReference type="InterPro" id="IPR013786">
    <property type="entry name" value="AcylCoA_DH/ox_N"/>
</dbReference>
<evidence type="ECO:0000256" key="1">
    <source>
        <dbReference type="ARBA" id="ARBA00001974"/>
    </source>
</evidence>
<dbReference type="InterPro" id="IPR036250">
    <property type="entry name" value="AcylCo_DH-like_C"/>
</dbReference>
<evidence type="ECO:0000313" key="9">
    <source>
        <dbReference type="EMBL" id="SVB59073.1"/>
    </source>
</evidence>
<feature type="domain" description="Acyl-CoA dehydrogenase/oxidase N-terminal" evidence="8">
    <location>
        <begin position="7"/>
        <end position="119"/>
    </location>
</feature>